<dbReference type="RefSeq" id="WP_147914842.1">
    <property type="nucleotide sequence ID" value="NZ_JBHUEJ010000020.1"/>
</dbReference>
<name>A0ABW4KSZ0_9BURK</name>
<dbReference type="EMBL" id="JBHUEJ010000020">
    <property type="protein sequence ID" value="MFD1711135.1"/>
    <property type="molecule type" value="Genomic_DNA"/>
</dbReference>
<evidence type="ECO:0000313" key="1">
    <source>
        <dbReference type="EMBL" id="MFD1711135.1"/>
    </source>
</evidence>
<sequence>MQSEVRVIQDERQEWTFALDHQSPMTQEQARDWLDAQFVALGSEPLRPTGKLLLADKVLVVARDAGATKLNDTAWGTDFARAASAALARPVVSIDLRAMTVSY</sequence>
<dbReference type="Proteomes" id="UP001597304">
    <property type="component" value="Unassembled WGS sequence"/>
</dbReference>
<reference evidence="2" key="1">
    <citation type="journal article" date="2019" name="Int. J. Syst. Evol. Microbiol.">
        <title>The Global Catalogue of Microorganisms (GCM) 10K type strain sequencing project: providing services to taxonomists for standard genome sequencing and annotation.</title>
        <authorList>
            <consortium name="The Broad Institute Genomics Platform"/>
            <consortium name="The Broad Institute Genome Sequencing Center for Infectious Disease"/>
            <person name="Wu L."/>
            <person name="Ma J."/>
        </authorList>
    </citation>
    <scope>NUCLEOTIDE SEQUENCE [LARGE SCALE GENOMIC DNA]</scope>
    <source>
        <strain evidence="2">LMG 29247</strain>
    </source>
</reference>
<keyword evidence="2" id="KW-1185">Reference proteome</keyword>
<organism evidence="1 2">
    <name type="scientific">Ottowia flava</name>
    <dbReference type="NCBI Taxonomy" id="2675430"/>
    <lineage>
        <taxon>Bacteria</taxon>
        <taxon>Pseudomonadati</taxon>
        <taxon>Pseudomonadota</taxon>
        <taxon>Betaproteobacteria</taxon>
        <taxon>Burkholderiales</taxon>
        <taxon>Comamonadaceae</taxon>
        <taxon>Ottowia</taxon>
    </lineage>
</organism>
<proteinExistence type="predicted"/>
<gene>
    <name evidence="1" type="ORF">ACFSF0_10985</name>
</gene>
<evidence type="ECO:0000313" key="2">
    <source>
        <dbReference type="Proteomes" id="UP001597304"/>
    </source>
</evidence>
<comment type="caution">
    <text evidence="1">The sequence shown here is derived from an EMBL/GenBank/DDBJ whole genome shotgun (WGS) entry which is preliminary data.</text>
</comment>
<protein>
    <submittedName>
        <fullName evidence="1">Uncharacterized protein</fullName>
    </submittedName>
</protein>
<accession>A0ABW4KSZ0</accession>